<evidence type="ECO:0000256" key="4">
    <source>
        <dbReference type="ARBA" id="ARBA00023002"/>
    </source>
</evidence>
<evidence type="ECO:0000256" key="5">
    <source>
        <dbReference type="ARBA" id="ARBA00023098"/>
    </source>
</evidence>
<feature type="transmembrane region" description="Helical" evidence="7">
    <location>
        <begin position="12"/>
        <end position="28"/>
    </location>
</feature>
<keyword evidence="5" id="KW-0443">Lipid metabolism</keyword>
<evidence type="ECO:0000313" key="9">
    <source>
        <dbReference type="EMBL" id="QKG71843.1"/>
    </source>
</evidence>
<dbReference type="Proteomes" id="UP000504693">
    <property type="component" value="Chromosome"/>
</dbReference>
<dbReference type="GO" id="GO:0005506">
    <property type="term" value="F:iron ion binding"/>
    <property type="evidence" value="ECO:0007669"/>
    <property type="project" value="InterPro"/>
</dbReference>
<evidence type="ECO:0000256" key="2">
    <source>
        <dbReference type="ARBA" id="ARBA00022692"/>
    </source>
</evidence>
<dbReference type="KEGG" id="emv:HQR01_11005"/>
<dbReference type="PANTHER" id="PTHR21624:SF1">
    <property type="entry name" value="ALKYLGLYCEROL MONOOXYGENASE"/>
    <property type="match status" value="1"/>
</dbReference>
<proteinExistence type="predicted"/>
<protein>
    <submittedName>
        <fullName evidence="9">Sterol desaturase family protein</fullName>
    </submittedName>
</protein>
<evidence type="ECO:0000256" key="1">
    <source>
        <dbReference type="ARBA" id="ARBA00004127"/>
    </source>
</evidence>
<keyword evidence="3 7" id="KW-1133">Transmembrane helix</keyword>
<feature type="transmembrane region" description="Helical" evidence="7">
    <location>
        <begin position="90"/>
        <end position="108"/>
    </location>
</feature>
<dbReference type="GO" id="GO:0008610">
    <property type="term" value="P:lipid biosynthetic process"/>
    <property type="evidence" value="ECO:0007669"/>
    <property type="project" value="InterPro"/>
</dbReference>
<dbReference type="GO" id="GO:0016020">
    <property type="term" value="C:membrane"/>
    <property type="evidence" value="ECO:0007669"/>
    <property type="project" value="GOC"/>
</dbReference>
<dbReference type="Pfam" id="PF04116">
    <property type="entry name" value="FA_hydroxylase"/>
    <property type="match status" value="1"/>
</dbReference>
<gene>
    <name evidence="9" type="ORF">HQR01_11005</name>
</gene>
<dbReference type="RefSeq" id="WP_173214909.1">
    <property type="nucleotide sequence ID" value="NZ_CP053921.1"/>
</dbReference>
<dbReference type="EMBL" id="CP053921">
    <property type="protein sequence ID" value="QKG71843.1"/>
    <property type="molecule type" value="Genomic_DNA"/>
</dbReference>
<dbReference type="PANTHER" id="PTHR21624">
    <property type="entry name" value="STEROL DESATURASE-RELATED PROTEIN"/>
    <property type="match status" value="1"/>
</dbReference>
<dbReference type="GO" id="GO:0050479">
    <property type="term" value="F:glyceryl-ether monooxygenase activity"/>
    <property type="evidence" value="ECO:0007669"/>
    <property type="project" value="TreeGrafter"/>
</dbReference>
<dbReference type="GO" id="GO:0006643">
    <property type="term" value="P:membrane lipid metabolic process"/>
    <property type="evidence" value="ECO:0007669"/>
    <property type="project" value="TreeGrafter"/>
</dbReference>
<dbReference type="AlphaFoldDB" id="A0A7D4B8G5"/>
<comment type="subcellular location">
    <subcellularLocation>
        <location evidence="1">Endomembrane system</location>
        <topology evidence="1">Multi-pass membrane protein</topology>
    </subcellularLocation>
</comment>
<evidence type="ECO:0000256" key="3">
    <source>
        <dbReference type="ARBA" id="ARBA00022989"/>
    </source>
</evidence>
<dbReference type="GO" id="GO:0012505">
    <property type="term" value="C:endomembrane system"/>
    <property type="evidence" value="ECO:0007669"/>
    <property type="project" value="UniProtKB-SubCell"/>
</dbReference>
<keyword evidence="6 7" id="KW-0472">Membrane</keyword>
<evidence type="ECO:0000256" key="7">
    <source>
        <dbReference type="SAM" id="Phobius"/>
    </source>
</evidence>
<feature type="domain" description="Fatty acid hydroxylase" evidence="8">
    <location>
        <begin position="94"/>
        <end position="226"/>
    </location>
</feature>
<name>A0A7D4B8G5_9SPHN</name>
<evidence type="ECO:0000256" key="6">
    <source>
        <dbReference type="ARBA" id="ARBA00023136"/>
    </source>
</evidence>
<accession>A0A7D4B8G5</accession>
<feature type="transmembrane region" description="Helical" evidence="7">
    <location>
        <begin position="49"/>
        <end position="70"/>
    </location>
</feature>
<sequence length="273" mass="30799">MEDHFVSLNDVLFQFGPVVAVFSLLALVTKRAALLDALRRCRREAITNVLLFAFNTLLIGPIFIVPALVLSETLGDYGLFPQLWQRLPEGLTLLLALVLIDFVAYWRHRVEHMQGIWRFHATHHADTAIHFLSVQRKHPVGKIISLLFDTLLVLALGFPAWAIAGAGILRSWWGYFIHADVNWTLGGFGEVLMSPAAHRLHHIRDEKLMGTNYGNTITLWDKLFGTYLNPKPYLGCETGIEEGTRGFLGELARPWEKRYRDGGTDVVEAEAKA</sequence>
<reference evidence="9 10" key="1">
    <citation type="submission" date="2020-05" db="EMBL/GenBank/DDBJ databases">
        <title>Erythrobacter mangrovi sp. nov., isolated from rhizosphere soil of mangrove plant (Kandelia candel).</title>
        <authorList>
            <person name="Ye Y.H."/>
        </authorList>
    </citation>
    <scope>NUCLEOTIDE SEQUENCE [LARGE SCALE GENOMIC DNA]</scope>
    <source>
        <strain evidence="9 10">EB310</strain>
    </source>
</reference>
<keyword evidence="10" id="KW-1185">Reference proteome</keyword>
<organism evidence="9 10">
    <name type="scientific">Erythrobacter mangrovi</name>
    <dbReference type="NCBI Taxonomy" id="2739433"/>
    <lineage>
        <taxon>Bacteria</taxon>
        <taxon>Pseudomonadati</taxon>
        <taxon>Pseudomonadota</taxon>
        <taxon>Alphaproteobacteria</taxon>
        <taxon>Sphingomonadales</taxon>
        <taxon>Erythrobacteraceae</taxon>
        <taxon>Erythrobacter/Porphyrobacter group</taxon>
        <taxon>Erythrobacter</taxon>
    </lineage>
</organism>
<evidence type="ECO:0000259" key="8">
    <source>
        <dbReference type="Pfam" id="PF04116"/>
    </source>
</evidence>
<dbReference type="InterPro" id="IPR051689">
    <property type="entry name" value="Sterol_desaturase/TMEM195"/>
</dbReference>
<keyword evidence="4" id="KW-0560">Oxidoreductase</keyword>
<feature type="transmembrane region" description="Helical" evidence="7">
    <location>
        <begin position="146"/>
        <end position="169"/>
    </location>
</feature>
<keyword evidence="2 7" id="KW-0812">Transmembrane</keyword>
<evidence type="ECO:0000313" key="10">
    <source>
        <dbReference type="Proteomes" id="UP000504693"/>
    </source>
</evidence>
<dbReference type="InterPro" id="IPR006694">
    <property type="entry name" value="Fatty_acid_hydroxylase"/>
</dbReference>